<keyword evidence="2" id="KW-1185">Reference proteome</keyword>
<evidence type="ECO:0000313" key="2">
    <source>
        <dbReference type="Proteomes" id="UP000278351"/>
    </source>
</evidence>
<sequence length="183" mass="20553">MVNLFKYADEMIRKLMLAAIVLISLTSCKSRKAIDFQKALDQQERNASNVLVGKDGPAEEKLACLIKKDFKGALRAIDREQQAFNKIIGDISALPTAGIPQGDELKAASVSYYKAVRDLQGLDREEVTQREASYLTDTARVRQAQDSLLQLSREKLNRHAIVREQGEVLYAARQKFRAANKLE</sequence>
<dbReference type="AlphaFoldDB" id="A0A3N4PJ61"/>
<accession>A0A3N4PJ61</accession>
<dbReference type="EMBL" id="RPDH01000002">
    <property type="protein sequence ID" value="RPE08713.1"/>
    <property type="molecule type" value="Genomic_DNA"/>
</dbReference>
<comment type="caution">
    <text evidence="1">The sequence shown here is derived from an EMBL/GenBank/DDBJ whole genome shotgun (WGS) entry which is preliminary data.</text>
</comment>
<evidence type="ECO:0000313" key="1">
    <source>
        <dbReference type="EMBL" id="RPE08713.1"/>
    </source>
</evidence>
<gene>
    <name evidence="1" type="ORF">EGT74_16895</name>
</gene>
<reference evidence="1 2" key="1">
    <citation type="submission" date="2018-11" db="EMBL/GenBank/DDBJ databases">
        <title>Chitinophaga lutea sp.nov., isolate from arsenic contaminated soil.</title>
        <authorList>
            <person name="Zong Y."/>
        </authorList>
    </citation>
    <scope>NUCLEOTIDE SEQUENCE [LARGE SCALE GENOMIC DNA]</scope>
    <source>
        <strain evidence="1 2">ZY74</strain>
    </source>
</reference>
<evidence type="ECO:0008006" key="3">
    <source>
        <dbReference type="Google" id="ProtNLM"/>
    </source>
</evidence>
<name>A0A3N4PJ61_9BACT</name>
<proteinExistence type="predicted"/>
<dbReference type="Proteomes" id="UP000278351">
    <property type="component" value="Unassembled WGS sequence"/>
</dbReference>
<dbReference type="PROSITE" id="PS51257">
    <property type="entry name" value="PROKAR_LIPOPROTEIN"/>
    <property type="match status" value="1"/>
</dbReference>
<protein>
    <recommendedName>
        <fullName evidence="3">Lipoprotein</fullName>
    </recommendedName>
</protein>
<organism evidence="1 2">
    <name type="scientific">Chitinophaga lutea</name>
    <dbReference type="NCBI Taxonomy" id="2488634"/>
    <lineage>
        <taxon>Bacteria</taxon>
        <taxon>Pseudomonadati</taxon>
        <taxon>Bacteroidota</taxon>
        <taxon>Chitinophagia</taxon>
        <taxon>Chitinophagales</taxon>
        <taxon>Chitinophagaceae</taxon>
        <taxon>Chitinophaga</taxon>
    </lineage>
</organism>